<evidence type="ECO:0000256" key="2">
    <source>
        <dbReference type="SAM" id="MobiDB-lite"/>
    </source>
</evidence>
<dbReference type="GO" id="GO:0003723">
    <property type="term" value="F:RNA binding"/>
    <property type="evidence" value="ECO:0007669"/>
    <property type="project" value="UniProtKB-UniRule"/>
</dbReference>
<dbReference type="GO" id="GO:0005634">
    <property type="term" value="C:nucleus"/>
    <property type="evidence" value="ECO:0007669"/>
    <property type="project" value="TreeGrafter"/>
</dbReference>
<dbReference type="Proteomes" id="UP000079169">
    <property type="component" value="Unplaced"/>
</dbReference>
<dbReference type="SUPFAM" id="SSF54791">
    <property type="entry name" value="Eukaryotic type KH-domain (KH-domain type I)"/>
    <property type="match status" value="1"/>
</dbReference>
<dbReference type="KEGG" id="dci:103514675"/>
<feature type="domain" description="K Homology" evidence="3">
    <location>
        <begin position="89"/>
        <end position="157"/>
    </location>
</feature>
<dbReference type="Pfam" id="PF00013">
    <property type="entry name" value="KH_1"/>
    <property type="match status" value="1"/>
</dbReference>
<name>A0A1S3DAH3_DIACI</name>
<accession>A0A1S3DAH3</accession>
<dbReference type="Gene3D" id="3.30.1370.10">
    <property type="entry name" value="K Homology domain, type 1"/>
    <property type="match status" value="1"/>
</dbReference>
<reference evidence="5" key="1">
    <citation type="submission" date="2025-08" db="UniProtKB">
        <authorList>
            <consortium name="RefSeq"/>
        </authorList>
    </citation>
    <scope>IDENTIFICATION</scope>
</reference>
<dbReference type="GeneID" id="103514675"/>
<protein>
    <submittedName>
        <fullName evidence="5">Activating signal cointegrator 1 complex subunit 1</fullName>
    </submittedName>
</protein>
<dbReference type="PIRSF" id="PIRSF027019">
    <property type="entry name" value="Euk_LigT"/>
    <property type="match status" value="1"/>
</dbReference>
<gene>
    <name evidence="5" type="primary">LOC103514675</name>
</gene>
<dbReference type="PaxDb" id="121845-A0A1S3DAH3"/>
<feature type="region of interest" description="Disordered" evidence="2">
    <location>
        <begin position="38"/>
        <end position="75"/>
    </location>
</feature>
<organism evidence="4 5">
    <name type="scientific">Diaphorina citri</name>
    <name type="common">Asian citrus psyllid</name>
    <dbReference type="NCBI Taxonomy" id="121845"/>
    <lineage>
        <taxon>Eukaryota</taxon>
        <taxon>Metazoa</taxon>
        <taxon>Ecdysozoa</taxon>
        <taxon>Arthropoda</taxon>
        <taxon>Hexapoda</taxon>
        <taxon>Insecta</taxon>
        <taxon>Pterygota</taxon>
        <taxon>Neoptera</taxon>
        <taxon>Paraneoptera</taxon>
        <taxon>Hemiptera</taxon>
        <taxon>Sternorrhyncha</taxon>
        <taxon>Psylloidea</taxon>
        <taxon>Psyllidae</taxon>
        <taxon>Diaphorininae</taxon>
        <taxon>Diaphorina</taxon>
    </lineage>
</organism>
<dbReference type="Pfam" id="PF10469">
    <property type="entry name" value="AKAP7_NLS"/>
    <property type="match status" value="1"/>
</dbReference>
<evidence type="ECO:0000259" key="3">
    <source>
        <dbReference type="SMART" id="SM00322"/>
    </source>
</evidence>
<feature type="compositionally biased region" description="Basic and acidic residues" evidence="2">
    <location>
        <begin position="43"/>
        <end position="57"/>
    </location>
</feature>
<dbReference type="InterPro" id="IPR009210">
    <property type="entry name" value="ASCC1"/>
</dbReference>
<dbReference type="Gene3D" id="3.90.1140.10">
    <property type="entry name" value="Cyclic phosphodiesterase"/>
    <property type="match status" value="1"/>
</dbReference>
<dbReference type="CDD" id="cd22419">
    <property type="entry name" value="KH-I_ASCC1"/>
    <property type="match status" value="1"/>
</dbReference>
<dbReference type="RefSeq" id="XP_008477795.1">
    <property type="nucleotide sequence ID" value="XM_008479573.3"/>
</dbReference>
<dbReference type="GO" id="GO:0006355">
    <property type="term" value="P:regulation of DNA-templated transcription"/>
    <property type="evidence" value="ECO:0007669"/>
    <property type="project" value="TreeGrafter"/>
</dbReference>
<dbReference type="GO" id="GO:0006307">
    <property type="term" value="P:DNA alkylation repair"/>
    <property type="evidence" value="ECO:0007669"/>
    <property type="project" value="InterPro"/>
</dbReference>
<evidence type="ECO:0000313" key="5">
    <source>
        <dbReference type="RefSeq" id="XP_008477795.1"/>
    </source>
</evidence>
<dbReference type="SMART" id="SM00322">
    <property type="entry name" value="KH"/>
    <property type="match status" value="1"/>
</dbReference>
<sequence>MTGYLGVYAQRTKHLFDYDVVNPKIEIIDGRRYRVNPSWPSTYEDKSEADPYQRSEYDAGCPGGNQPYEEDDGGLSEDEDLDIYLGKDGQYKYQCHIPKSFYPFIIGVKGSTKRRIESETNTQLSIPRQGQTGDIIISSYSERGIASAKRRLDLLLVFARKKIPYTHLLSIPMNVPNIQENFAKFKATVLSDFSRCRGIEESLFQEPGRLHITMGMLMLADSVERDQAVEVLQKCGNNIILPILRSQRIKINLKGLEIMNDDPAEVDILYAKVVDDSGLVQKLCDDVVQYFISQHLISKAYQKYDTVKMHVTLMNSKYRMRQNPSSDTNSEKRSTFNAKDILESLGDFEFGETFVYCVHLSQRHTHDMDGYFKPSAVISL</sequence>
<dbReference type="OMA" id="CLAHFQT"/>
<evidence type="ECO:0000313" key="4">
    <source>
        <dbReference type="Proteomes" id="UP000079169"/>
    </source>
</evidence>
<dbReference type="InterPro" id="IPR019510">
    <property type="entry name" value="AKAP7-like_phosphoesterase"/>
</dbReference>
<dbReference type="PANTHER" id="PTHR13360:SF1">
    <property type="entry name" value="ACTIVATING SIGNAL COINTEGRATOR 1 COMPLEX SUBUNIT 1"/>
    <property type="match status" value="1"/>
</dbReference>
<dbReference type="InterPro" id="IPR036612">
    <property type="entry name" value="KH_dom_type_1_sf"/>
</dbReference>
<dbReference type="PROSITE" id="PS50084">
    <property type="entry name" value="KH_TYPE_1"/>
    <property type="match status" value="1"/>
</dbReference>
<dbReference type="STRING" id="121845.A0A1S3DAH3"/>
<dbReference type="InterPro" id="IPR004088">
    <property type="entry name" value="KH_dom_type_1"/>
</dbReference>
<evidence type="ECO:0000256" key="1">
    <source>
        <dbReference type="PROSITE-ProRule" id="PRU00117"/>
    </source>
</evidence>
<keyword evidence="1" id="KW-0694">RNA-binding</keyword>
<dbReference type="PANTHER" id="PTHR13360">
    <property type="entry name" value="ACTIVATING SIGNAL COINTEGRATOR 1 COMPLEX SUBUNIT 1"/>
    <property type="match status" value="1"/>
</dbReference>
<proteinExistence type="predicted"/>
<dbReference type="InterPro" id="IPR047538">
    <property type="entry name" value="KH-I_ASCC1"/>
</dbReference>
<dbReference type="InterPro" id="IPR004087">
    <property type="entry name" value="KH_dom"/>
</dbReference>
<keyword evidence="4" id="KW-1185">Reference proteome</keyword>
<dbReference type="AlphaFoldDB" id="A0A1S3DAH3"/>